<protein>
    <submittedName>
        <fullName evidence="1">Uncharacterized protein</fullName>
    </submittedName>
</protein>
<dbReference type="InterPro" id="IPR053139">
    <property type="entry name" value="Surface_bspA-like"/>
</dbReference>
<keyword evidence="2" id="KW-1185">Reference proteome</keyword>
<dbReference type="Proteomes" id="UP001470230">
    <property type="component" value="Unassembled WGS sequence"/>
</dbReference>
<dbReference type="InterPro" id="IPR032675">
    <property type="entry name" value="LRR_dom_sf"/>
</dbReference>
<dbReference type="PANTHER" id="PTHR45661:SF3">
    <property type="entry name" value="IG-LIKE DOMAIN-CONTAINING PROTEIN"/>
    <property type="match status" value="1"/>
</dbReference>
<gene>
    <name evidence="1" type="ORF">M9Y10_035516</name>
</gene>
<dbReference type="Gene3D" id="3.80.10.10">
    <property type="entry name" value="Ribonuclease Inhibitor"/>
    <property type="match status" value="2"/>
</dbReference>
<accession>A0ABR2KIR1</accession>
<dbReference type="SUPFAM" id="SSF52058">
    <property type="entry name" value="L domain-like"/>
    <property type="match status" value="1"/>
</dbReference>
<sequence>MLYDKINGDDTLLNKSIVDLVKAIEIRNEDPREMIPALKNKKDLLETIYISSNATSLLHSKNKLDKESDFSEYLKKFNEIIIEIKYPSDEFENIYNSVMKLRDQFKNNRPIMISILITEIPNVKNIFSKNNNVNYIKIDSSVQSIPFHYFFKCHELIDVSISNSVSTIERGAFCECSKLKFLSLPDSLEEIEEEFLSSCTSLTKIEIPKNVREIGNSAFYGCSSLQVVRLPECLTTIGEYAFNGCSSLKEIVLPRNITTIKSMSFLECNNLKTVKYPQCFKLFKKNIFHENICFESYKI</sequence>
<proteinExistence type="predicted"/>
<organism evidence="1 2">
    <name type="scientific">Tritrichomonas musculus</name>
    <dbReference type="NCBI Taxonomy" id="1915356"/>
    <lineage>
        <taxon>Eukaryota</taxon>
        <taxon>Metamonada</taxon>
        <taxon>Parabasalia</taxon>
        <taxon>Tritrichomonadida</taxon>
        <taxon>Tritrichomonadidae</taxon>
        <taxon>Tritrichomonas</taxon>
    </lineage>
</organism>
<name>A0ABR2KIR1_9EUKA</name>
<evidence type="ECO:0000313" key="1">
    <source>
        <dbReference type="EMBL" id="KAK8890731.1"/>
    </source>
</evidence>
<reference evidence="1 2" key="1">
    <citation type="submission" date="2024-04" db="EMBL/GenBank/DDBJ databases">
        <title>Tritrichomonas musculus Genome.</title>
        <authorList>
            <person name="Alves-Ferreira E."/>
            <person name="Grigg M."/>
            <person name="Lorenzi H."/>
            <person name="Galac M."/>
        </authorList>
    </citation>
    <scope>NUCLEOTIDE SEQUENCE [LARGE SCALE GENOMIC DNA]</scope>
    <source>
        <strain evidence="1 2">EAF2021</strain>
    </source>
</reference>
<dbReference type="InterPro" id="IPR026906">
    <property type="entry name" value="LRR_5"/>
</dbReference>
<dbReference type="Pfam" id="PF13306">
    <property type="entry name" value="LRR_5"/>
    <property type="match status" value="1"/>
</dbReference>
<evidence type="ECO:0000313" key="2">
    <source>
        <dbReference type="Proteomes" id="UP001470230"/>
    </source>
</evidence>
<dbReference type="PANTHER" id="PTHR45661">
    <property type="entry name" value="SURFACE ANTIGEN"/>
    <property type="match status" value="1"/>
</dbReference>
<dbReference type="EMBL" id="JAPFFF010000005">
    <property type="protein sequence ID" value="KAK8890731.1"/>
    <property type="molecule type" value="Genomic_DNA"/>
</dbReference>
<comment type="caution">
    <text evidence="1">The sequence shown here is derived from an EMBL/GenBank/DDBJ whole genome shotgun (WGS) entry which is preliminary data.</text>
</comment>